<keyword evidence="7" id="KW-0653">Protein transport</keyword>
<keyword evidence="5" id="KW-0813">Transport</keyword>
<feature type="compositionally biased region" description="Acidic residues" evidence="17">
    <location>
        <begin position="337"/>
        <end position="360"/>
    </location>
</feature>
<keyword evidence="8" id="KW-0770">Synapse</keyword>
<evidence type="ECO:0000256" key="4">
    <source>
        <dbReference type="ARBA" id="ARBA00004496"/>
    </source>
</evidence>
<accession>A0A7M7THC4</accession>
<evidence type="ECO:0000256" key="7">
    <source>
        <dbReference type="ARBA" id="ARBA00022927"/>
    </source>
</evidence>
<dbReference type="CDD" id="cd06800">
    <property type="entry name" value="PDZ_GOPC-like"/>
    <property type="match status" value="1"/>
</dbReference>
<dbReference type="FunFam" id="2.30.42.10:FF:000067">
    <property type="entry name" value="Golgi-associated PDZ and coiled-coil motif-containing protein-like"/>
    <property type="match status" value="1"/>
</dbReference>
<dbReference type="GO" id="GO:0015031">
    <property type="term" value="P:protein transport"/>
    <property type="evidence" value="ECO:0007669"/>
    <property type="project" value="UniProtKB-KW"/>
</dbReference>
<dbReference type="GO" id="GO:0005794">
    <property type="term" value="C:Golgi apparatus"/>
    <property type="evidence" value="ECO:0000318"/>
    <property type="project" value="GO_Central"/>
</dbReference>
<keyword evidence="6" id="KW-0963">Cytoplasm</keyword>
<keyword evidence="10" id="KW-0175">Coiled coil</keyword>
<evidence type="ECO:0000256" key="16">
    <source>
        <dbReference type="ARBA" id="ARBA00083668"/>
    </source>
</evidence>
<dbReference type="InterPro" id="IPR001478">
    <property type="entry name" value="PDZ"/>
</dbReference>
<dbReference type="PANTHER" id="PTHR16528">
    <property type="entry name" value="GOLGI-ASSOCIATED PDZ AND COILED-COIL MOTIF-CONTAINING"/>
    <property type="match status" value="1"/>
</dbReference>
<evidence type="ECO:0000256" key="15">
    <source>
        <dbReference type="ARBA" id="ARBA00081191"/>
    </source>
</evidence>
<comment type="subcellular location">
    <subcellularLocation>
        <location evidence="2">Cell projection</location>
        <location evidence="2">Dendrite</location>
    </subcellularLocation>
    <subcellularLocation>
        <location evidence="4">Cytoplasm</location>
    </subcellularLocation>
    <subcellularLocation>
        <location evidence="3">Golgi apparatus membrane</location>
        <topology evidence="3">Peripheral membrane protein</topology>
    </subcellularLocation>
    <subcellularLocation>
        <location evidence="1">Golgi apparatus</location>
        <location evidence="1">trans-Golgi network membrane</location>
    </subcellularLocation>
    <subcellularLocation>
        <location evidence="13">Postsynaptic density</location>
    </subcellularLocation>
</comment>
<dbReference type="GO" id="GO:0000139">
    <property type="term" value="C:Golgi membrane"/>
    <property type="evidence" value="ECO:0007669"/>
    <property type="project" value="UniProtKB-SubCell"/>
</dbReference>
<evidence type="ECO:0000256" key="11">
    <source>
        <dbReference type="ARBA" id="ARBA00023136"/>
    </source>
</evidence>
<keyword evidence="12" id="KW-0966">Cell projection</keyword>
<evidence type="ECO:0000256" key="10">
    <source>
        <dbReference type="ARBA" id="ARBA00023054"/>
    </source>
</evidence>
<dbReference type="GO" id="GO:2000009">
    <property type="term" value="P:negative regulation of protein localization to cell surface"/>
    <property type="evidence" value="ECO:0000318"/>
    <property type="project" value="GO_Central"/>
</dbReference>
<evidence type="ECO:0000256" key="1">
    <source>
        <dbReference type="ARBA" id="ARBA00004198"/>
    </source>
</evidence>
<feature type="compositionally biased region" description="Polar residues" evidence="17">
    <location>
        <begin position="526"/>
        <end position="535"/>
    </location>
</feature>
<evidence type="ECO:0000256" key="13">
    <source>
        <dbReference type="ARBA" id="ARBA00034105"/>
    </source>
</evidence>
<evidence type="ECO:0000256" key="2">
    <source>
        <dbReference type="ARBA" id="ARBA00004279"/>
    </source>
</evidence>
<dbReference type="GO" id="GO:0016020">
    <property type="term" value="C:membrane"/>
    <property type="evidence" value="ECO:0000318"/>
    <property type="project" value="GO_Central"/>
</dbReference>
<evidence type="ECO:0000259" key="18">
    <source>
        <dbReference type="PROSITE" id="PS50106"/>
    </source>
</evidence>
<feature type="region of interest" description="Disordered" evidence="17">
    <location>
        <begin position="332"/>
        <end position="552"/>
    </location>
</feature>
<evidence type="ECO:0000256" key="9">
    <source>
        <dbReference type="ARBA" id="ARBA00023034"/>
    </source>
</evidence>
<evidence type="ECO:0000256" key="8">
    <source>
        <dbReference type="ARBA" id="ARBA00023018"/>
    </source>
</evidence>
<evidence type="ECO:0000256" key="17">
    <source>
        <dbReference type="SAM" id="MobiDB-lite"/>
    </source>
</evidence>
<feature type="compositionally biased region" description="Low complexity" evidence="17">
    <location>
        <begin position="511"/>
        <end position="525"/>
    </location>
</feature>
<dbReference type="FunCoup" id="A0A7M7THC4">
    <property type="interactions" value="1246"/>
</dbReference>
<dbReference type="GO" id="GO:0030140">
    <property type="term" value="C:trans-Golgi network transport vesicle"/>
    <property type="evidence" value="ECO:0000318"/>
    <property type="project" value="GO_Central"/>
</dbReference>
<dbReference type="GO" id="GO:0030425">
    <property type="term" value="C:dendrite"/>
    <property type="evidence" value="ECO:0007669"/>
    <property type="project" value="UniProtKB-SubCell"/>
</dbReference>
<dbReference type="AlphaFoldDB" id="A0A7M7THC4"/>
<dbReference type="Gene3D" id="2.30.42.10">
    <property type="match status" value="1"/>
</dbReference>
<dbReference type="InParanoid" id="A0A7M7THC4"/>
<keyword evidence="11" id="KW-0472">Membrane</keyword>
<organism evidence="19 20">
    <name type="scientific">Strongylocentrotus purpuratus</name>
    <name type="common">Purple sea urchin</name>
    <dbReference type="NCBI Taxonomy" id="7668"/>
    <lineage>
        <taxon>Eukaryota</taxon>
        <taxon>Metazoa</taxon>
        <taxon>Echinodermata</taxon>
        <taxon>Eleutherozoa</taxon>
        <taxon>Echinozoa</taxon>
        <taxon>Echinoidea</taxon>
        <taxon>Euechinoidea</taxon>
        <taxon>Echinacea</taxon>
        <taxon>Camarodonta</taxon>
        <taxon>Echinidea</taxon>
        <taxon>Strongylocentrotidae</taxon>
        <taxon>Strongylocentrotus</taxon>
    </lineage>
</organism>
<sequence>MAALHWLDLLEKEFDKSFVDLDLVLGEVDPEQCDLTYEGRAKMTSMSSAFAQLCHKAQTIFQNNAKLEAHILNMRADLCDSKASKTIMEKELHNQLLQLHAVQLQLHSNMGQNVDSEAIKKKLESEMVTFQTDSFKQVRLEAEVDVMRKENAELRQHILGLQGEVYGARLAAKYLDKELAGRIQQIQLLGRDLRGPEHDKLWNQLEAEIHLHRHKTVIRACRGRRATRRHVPQPEGHDTAINNRGVGDIRTVTLVKEPEEGLGMSITGGKEHGVPILISEIHPNLPADRCQELYVGDAILSVNGINLLDMKHADAVEILSQQDGEIKLKVQFVAPDSDSDDDEEEDEEDDEEYEDEEEAFMENGYSRYRSASEETLPNGQEEKRPLRQGAVNKTPQRTPSSSSQSGPRQDASTNTSTTSTVATSPPTPEQQQDNVQQAPISSPRKQPQVSSSAPATPEEQAKDILVTPQKQAEASLPPTPAASAPAASQEAESKTSSEAEQQAEQAKSPEASPAMSAGSATSGTSEGQKTPSTSPSKDDSAKSTGTINSPMMNVGTMAAHAIQSYSGYSEEDASDHVFSG</sequence>
<dbReference type="GO" id="GO:0044325">
    <property type="term" value="F:transmembrane transporter binding"/>
    <property type="evidence" value="ECO:0000318"/>
    <property type="project" value="GO_Central"/>
</dbReference>
<dbReference type="InterPro" id="IPR036034">
    <property type="entry name" value="PDZ_sf"/>
</dbReference>
<dbReference type="GeneID" id="591258"/>
<dbReference type="CTD" id="57120"/>
<dbReference type="EnsemblMetazoa" id="XM_790829">
    <property type="protein sequence ID" value="XP_795922"/>
    <property type="gene ID" value="LOC591258"/>
</dbReference>
<dbReference type="RefSeq" id="XP_795922.3">
    <property type="nucleotide sequence ID" value="XM_790829.5"/>
</dbReference>
<evidence type="ECO:0000256" key="14">
    <source>
        <dbReference type="ARBA" id="ARBA00072943"/>
    </source>
</evidence>
<dbReference type="PROSITE" id="PS50106">
    <property type="entry name" value="PDZ"/>
    <property type="match status" value="1"/>
</dbReference>
<name>A0A7M7THC4_STRPU</name>
<keyword evidence="9" id="KW-0333">Golgi apparatus</keyword>
<dbReference type="InterPro" id="IPR038879">
    <property type="entry name" value="GOPC"/>
</dbReference>
<dbReference type="GO" id="GO:0005886">
    <property type="term" value="C:plasma membrane"/>
    <property type="evidence" value="ECO:0007669"/>
    <property type="project" value="UniProtKB-ARBA"/>
</dbReference>
<dbReference type="SUPFAM" id="SSF50156">
    <property type="entry name" value="PDZ domain-like"/>
    <property type="match status" value="1"/>
</dbReference>
<dbReference type="SMART" id="SM00228">
    <property type="entry name" value="PDZ"/>
    <property type="match status" value="1"/>
</dbReference>
<reference evidence="19" key="2">
    <citation type="submission" date="2021-01" db="UniProtKB">
        <authorList>
            <consortium name="EnsemblMetazoa"/>
        </authorList>
    </citation>
    <scope>IDENTIFICATION</scope>
</reference>
<evidence type="ECO:0000256" key="3">
    <source>
        <dbReference type="ARBA" id="ARBA00004395"/>
    </source>
</evidence>
<keyword evidence="20" id="KW-1185">Reference proteome</keyword>
<feature type="compositionally biased region" description="Low complexity" evidence="17">
    <location>
        <begin position="472"/>
        <end position="490"/>
    </location>
</feature>
<evidence type="ECO:0000313" key="19">
    <source>
        <dbReference type="EnsemblMetazoa" id="XP_795922"/>
    </source>
</evidence>
<feature type="domain" description="PDZ" evidence="18">
    <location>
        <begin position="251"/>
        <end position="334"/>
    </location>
</feature>
<feature type="compositionally biased region" description="Polar residues" evidence="17">
    <location>
        <begin position="542"/>
        <end position="551"/>
    </location>
</feature>
<feature type="compositionally biased region" description="Low complexity" evidence="17">
    <location>
        <begin position="394"/>
        <end position="424"/>
    </location>
</feature>
<dbReference type="Pfam" id="PF00595">
    <property type="entry name" value="PDZ"/>
    <property type="match status" value="1"/>
</dbReference>
<protein>
    <recommendedName>
        <fullName evidence="14">Golgi-associated PDZ and coiled-coil motif-containing protein</fullName>
    </recommendedName>
    <alternativeName>
        <fullName evidence="15">CFTR-associated ligand</fullName>
    </alternativeName>
    <alternativeName>
        <fullName evidence="16">PDZ protein interacting specifically with TC10</fullName>
    </alternativeName>
</protein>
<dbReference type="GO" id="GO:0042802">
    <property type="term" value="F:identical protein binding"/>
    <property type="evidence" value="ECO:0007669"/>
    <property type="project" value="UniProtKB-ARBA"/>
</dbReference>
<reference evidence="20" key="1">
    <citation type="submission" date="2015-02" db="EMBL/GenBank/DDBJ databases">
        <title>Genome sequencing for Strongylocentrotus purpuratus.</title>
        <authorList>
            <person name="Murali S."/>
            <person name="Liu Y."/>
            <person name="Vee V."/>
            <person name="English A."/>
            <person name="Wang M."/>
            <person name="Skinner E."/>
            <person name="Han Y."/>
            <person name="Muzny D.M."/>
            <person name="Worley K.C."/>
            <person name="Gibbs R.A."/>
        </authorList>
    </citation>
    <scope>NUCLEOTIDE SEQUENCE</scope>
</reference>
<evidence type="ECO:0000256" key="5">
    <source>
        <dbReference type="ARBA" id="ARBA00022448"/>
    </source>
</evidence>
<evidence type="ECO:0000256" key="12">
    <source>
        <dbReference type="ARBA" id="ARBA00023273"/>
    </source>
</evidence>
<dbReference type="Proteomes" id="UP000007110">
    <property type="component" value="Unassembled WGS sequence"/>
</dbReference>
<dbReference type="GO" id="GO:0014069">
    <property type="term" value="C:postsynaptic density"/>
    <property type="evidence" value="ECO:0007669"/>
    <property type="project" value="UniProtKB-SubCell"/>
</dbReference>
<dbReference type="PANTHER" id="PTHR16528:SF2">
    <property type="entry name" value="GOLGI-ASSOCIATED PDZ AND COILED-COIL MOTIF-CONTAINING PROTEIN"/>
    <property type="match status" value="1"/>
</dbReference>
<evidence type="ECO:0000313" key="20">
    <source>
        <dbReference type="Proteomes" id="UP000007110"/>
    </source>
</evidence>
<feature type="compositionally biased region" description="Polar residues" evidence="17">
    <location>
        <begin position="429"/>
        <end position="454"/>
    </location>
</feature>
<proteinExistence type="predicted"/>
<dbReference type="OrthoDB" id="10063653at2759"/>
<evidence type="ECO:0000256" key="6">
    <source>
        <dbReference type="ARBA" id="ARBA00022490"/>
    </source>
</evidence>